<sequence length="1362" mass="152839">MTRYGNKYLDFAFDVLSLVWGDPITRIPKFLLVAGVSLIASPWWLPFIYQVVETRFGIDTRLAAKVDIAVFISGWVLVALGMGLWVHARKNPSDVKITRVFRDWPRLQQRMSNRLHEQLKKEQYNSGLDVRPSFSIDRVATIVSGTSGQGKTWRLARTAIDALKSDSLVVWIPASRGKREPLEYAAQEICDYGLEVDAQLTIERIAFKRQESTPNINSPWAVFCIDGVRSHREAERLIQLDWDRWGISFVMSTSVEIARDLAFNAGLPIETIRDFDHSELRSYLERRKRSWVNIAPDVRELIRRPILAKLYADVVDDQHQFRPRNEYDLMEASWLRLTNPVEVGLIRKIAGTIGDETKPYPWLTETVLEAGFTPDLIEKLINRGLLHDVGDGRVAIWHQRFLCWAFAKHLTAQFVSGVLSLERLVDAMVKCQRVPDSRRLQLGYVPMDVLWLLLASDLPNEKRKSLWKLVAALETSEGWGYEDASLYTHLLASLGERAIPLLLDRVRSIENLEHSGVVDRSADALRIIGRDNIERLSTVARECVADGTEALSELGLRLAVSFPRSVDVERVWEEYRRCIVDDEKSSGHFVRRDRASMAFAAVAAENLTWLKQQLQNGDTSDPCFTSLVFTLANMPGLGPKRVWEETKNHLIASISPEKRRCLTACIVCFCDSGEYPRLEEWASSEHELVGMVSAQGLSFRDPARGIQILPRVASSQLWGAAGAIGTALIAFDRVATCVAVESLVAGRVDPEHYFDLIANHGDRLTPNLVEKLLDWLNDVLERHLTAGDDSKQQHPRYPLRLIEALHGENVLSGLRSRQGRSLEEHLEAFATSRIEKISGWVDHEFEHSRELLKRIAGDGFTKLTNSLIRADHQQLRMEGCELAVMRPSAETRDLLVAAAVSDDMWDSGSSSINLVQMRAIDSLAALGENAGVVNGILTWGLSVSPDIGDLRDGQREMNDEELAPAIALLKHSSNKRYGHAILAIGQSGRQDLREVVENALLACDTDCELVNYCLLALEDLPSDCSRTLKRFVEQYRSGHYKFAVLKALSGCSTPNETYLEMLPTDGKHDDMDQRILAYLAADESTRTSARSHVDRILETGGSHMNDTVALLDPSQESDQKLLWEKTLQPDSGMHYGGSRAQALRSLGKIAPDAAFEIGLETLTTDRRDREIIPRVLLELDPERAVLSLCRAASESNDKLLCCDIARALRGVAEISLVNQVITELLRDESWMTRRAAAFMAGFLSSAVAEDALRQIAYGDPKWGVCSEAQSAIRKRQREKEARKLLLKLCSIDSCQVWGTLDCIIRLADPGVAVATGDPIGFLNAVRGHPFVVGKYVSKELKKRTKKLEDEMKSLHGKWKDND</sequence>
<name>A0A518JRB5_9BACT</name>
<evidence type="ECO:0008006" key="4">
    <source>
        <dbReference type="Google" id="ProtNLM"/>
    </source>
</evidence>
<dbReference type="EMBL" id="CP036348">
    <property type="protein sequence ID" value="QDV68082.1"/>
    <property type="molecule type" value="Genomic_DNA"/>
</dbReference>
<protein>
    <recommendedName>
        <fullName evidence="4">HEAT repeat protein</fullName>
    </recommendedName>
</protein>
<dbReference type="InterPro" id="IPR011989">
    <property type="entry name" value="ARM-like"/>
</dbReference>
<evidence type="ECO:0000313" key="3">
    <source>
        <dbReference type="Proteomes" id="UP000315082"/>
    </source>
</evidence>
<dbReference type="InterPro" id="IPR016024">
    <property type="entry name" value="ARM-type_fold"/>
</dbReference>
<dbReference type="SUPFAM" id="SSF48371">
    <property type="entry name" value="ARM repeat"/>
    <property type="match status" value="1"/>
</dbReference>
<feature type="transmembrane region" description="Helical" evidence="1">
    <location>
        <begin position="64"/>
        <end position="86"/>
    </location>
</feature>
<dbReference type="KEGG" id="rcf:Poly24_17880"/>
<dbReference type="Proteomes" id="UP000315082">
    <property type="component" value="Chromosome"/>
</dbReference>
<keyword evidence="1" id="KW-0472">Membrane</keyword>
<evidence type="ECO:0000256" key="1">
    <source>
        <dbReference type="SAM" id="Phobius"/>
    </source>
</evidence>
<gene>
    <name evidence="2" type="ORF">Poly24_17880</name>
</gene>
<organism evidence="2 3">
    <name type="scientific">Rosistilla carotiformis</name>
    <dbReference type="NCBI Taxonomy" id="2528017"/>
    <lineage>
        <taxon>Bacteria</taxon>
        <taxon>Pseudomonadati</taxon>
        <taxon>Planctomycetota</taxon>
        <taxon>Planctomycetia</taxon>
        <taxon>Pirellulales</taxon>
        <taxon>Pirellulaceae</taxon>
        <taxon>Rosistilla</taxon>
    </lineage>
</organism>
<reference evidence="2 3" key="1">
    <citation type="submission" date="2019-02" db="EMBL/GenBank/DDBJ databases">
        <title>Deep-cultivation of Planctomycetes and their phenomic and genomic characterization uncovers novel biology.</title>
        <authorList>
            <person name="Wiegand S."/>
            <person name="Jogler M."/>
            <person name="Boedeker C."/>
            <person name="Pinto D."/>
            <person name="Vollmers J."/>
            <person name="Rivas-Marin E."/>
            <person name="Kohn T."/>
            <person name="Peeters S.H."/>
            <person name="Heuer A."/>
            <person name="Rast P."/>
            <person name="Oberbeckmann S."/>
            <person name="Bunk B."/>
            <person name="Jeske O."/>
            <person name="Meyerdierks A."/>
            <person name="Storesund J.E."/>
            <person name="Kallscheuer N."/>
            <person name="Luecker S."/>
            <person name="Lage O.M."/>
            <person name="Pohl T."/>
            <person name="Merkel B.J."/>
            <person name="Hornburger P."/>
            <person name="Mueller R.-W."/>
            <person name="Bruemmer F."/>
            <person name="Labrenz M."/>
            <person name="Spormann A.M."/>
            <person name="Op den Camp H."/>
            <person name="Overmann J."/>
            <person name="Amann R."/>
            <person name="Jetten M.S.M."/>
            <person name="Mascher T."/>
            <person name="Medema M.H."/>
            <person name="Devos D.P."/>
            <person name="Kaster A.-K."/>
            <person name="Ovreas L."/>
            <person name="Rohde M."/>
            <person name="Galperin M.Y."/>
            <person name="Jogler C."/>
        </authorList>
    </citation>
    <scope>NUCLEOTIDE SEQUENCE [LARGE SCALE GENOMIC DNA]</scope>
    <source>
        <strain evidence="2 3">Poly24</strain>
    </source>
</reference>
<accession>A0A518JRB5</accession>
<feature type="transmembrane region" description="Helical" evidence="1">
    <location>
        <begin position="30"/>
        <end position="52"/>
    </location>
</feature>
<keyword evidence="1" id="KW-0812">Transmembrane</keyword>
<keyword evidence="3" id="KW-1185">Reference proteome</keyword>
<dbReference type="Gene3D" id="1.25.10.10">
    <property type="entry name" value="Leucine-rich Repeat Variant"/>
    <property type="match status" value="1"/>
</dbReference>
<evidence type="ECO:0000313" key="2">
    <source>
        <dbReference type="EMBL" id="QDV68082.1"/>
    </source>
</evidence>
<keyword evidence="1" id="KW-1133">Transmembrane helix</keyword>
<proteinExistence type="predicted"/>